<protein>
    <submittedName>
        <fullName evidence="1">Uncharacterized protein</fullName>
    </submittedName>
</protein>
<name>X1QFT8_9ZZZZ</name>
<dbReference type="AlphaFoldDB" id="X1QFT8"/>
<sequence>MVSRRVGQGLPVNEDIANGSPYSFKDPSKPRYWTTAVPRSVIYSGGDPEHIETLLPYFNDTANRAKSLVILKDPDDPKRPLFVITSLRTHFFPRGTWTAYLYQDKRPTGLFDRLQGSLTLHLEPCQIPPWLTWRFLARYLRAIFDSSNTRRLCIPQGVLIKKTLSQIALLYGEGHQTDTAKLKSHRAGNCSGAGH</sequence>
<dbReference type="EMBL" id="BARW01002069">
    <property type="protein sequence ID" value="GAI67053.1"/>
    <property type="molecule type" value="Genomic_DNA"/>
</dbReference>
<accession>X1QFT8</accession>
<gene>
    <name evidence="1" type="ORF">S12H4_06036</name>
</gene>
<comment type="caution">
    <text evidence="1">The sequence shown here is derived from an EMBL/GenBank/DDBJ whole genome shotgun (WGS) entry which is preliminary data.</text>
</comment>
<reference evidence="1" key="1">
    <citation type="journal article" date="2014" name="Front. Microbiol.">
        <title>High frequency of phylogenetically diverse reductive dehalogenase-homologous genes in deep subseafloor sedimentary metagenomes.</title>
        <authorList>
            <person name="Kawai M."/>
            <person name="Futagami T."/>
            <person name="Toyoda A."/>
            <person name="Takaki Y."/>
            <person name="Nishi S."/>
            <person name="Hori S."/>
            <person name="Arai W."/>
            <person name="Tsubouchi T."/>
            <person name="Morono Y."/>
            <person name="Uchiyama I."/>
            <person name="Ito T."/>
            <person name="Fujiyama A."/>
            <person name="Inagaki F."/>
            <person name="Takami H."/>
        </authorList>
    </citation>
    <scope>NUCLEOTIDE SEQUENCE</scope>
    <source>
        <strain evidence="1">Expedition CK06-06</strain>
    </source>
</reference>
<proteinExistence type="predicted"/>
<organism evidence="1">
    <name type="scientific">marine sediment metagenome</name>
    <dbReference type="NCBI Taxonomy" id="412755"/>
    <lineage>
        <taxon>unclassified sequences</taxon>
        <taxon>metagenomes</taxon>
        <taxon>ecological metagenomes</taxon>
    </lineage>
</organism>
<evidence type="ECO:0000313" key="1">
    <source>
        <dbReference type="EMBL" id="GAI67053.1"/>
    </source>
</evidence>